<dbReference type="RefSeq" id="WP_212506128.1">
    <property type="nucleotide sequence ID" value="NZ_CP060696.1"/>
</dbReference>
<protein>
    <submittedName>
        <fullName evidence="2">GNAT family N-acetyltransferase</fullName>
    </submittedName>
</protein>
<proteinExistence type="predicted"/>
<dbReference type="InterPro" id="IPR000182">
    <property type="entry name" value="GNAT_dom"/>
</dbReference>
<dbReference type="Pfam" id="PF13508">
    <property type="entry name" value="Acetyltransf_7"/>
    <property type="match status" value="1"/>
</dbReference>
<keyword evidence="3" id="KW-1185">Reference proteome</keyword>
<dbReference type="InterPro" id="IPR016181">
    <property type="entry name" value="Acyl_CoA_acyltransferase"/>
</dbReference>
<dbReference type="EMBL" id="CP060696">
    <property type="protein sequence ID" value="QNO17061.1"/>
    <property type="molecule type" value="Genomic_DNA"/>
</dbReference>
<feature type="domain" description="N-acetyltransferase" evidence="1">
    <location>
        <begin position="1"/>
        <end position="74"/>
    </location>
</feature>
<keyword evidence="2" id="KW-0808">Transferase</keyword>
<dbReference type="Proteomes" id="UP000516046">
    <property type="component" value="Chromosome"/>
</dbReference>
<evidence type="ECO:0000313" key="2">
    <source>
        <dbReference type="EMBL" id="QNO17061.1"/>
    </source>
</evidence>
<accession>A0A7G9WEE9</accession>
<evidence type="ECO:0000259" key="1">
    <source>
        <dbReference type="PROSITE" id="PS51186"/>
    </source>
</evidence>
<dbReference type="SUPFAM" id="SSF55729">
    <property type="entry name" value="Acyl-CoA N-acyltransferases (Nat)"/>
    <property type="match status" value="1"/>
</dbReference>
<dbReference type="CDD" id="cd04301">
    <property type="entry name" value="NAT_SF"/>
    <property type="match status" value="1"/>
</dbReference>
<sequence>MYCGFVRCITDGSFTIYCCEIIVDSEFRGRGIGTGLLRIVQEQWPACSIDVLSDNDAFYKANGVLVLCNGMRKP</sequence>
<reference evidence="2 3" key="1">
    <citation type="submission" date="2020-08" db="EMBL/GenBank/DDBJ databases">
        <authorList>
            <person name="Ren C."/>
            <person name="Gu Y."/>
            <person name="Xu Y."/>
        </authorList>
    </citation>
    <scope>NUCLEOTIDE SEQUENCE [LARGE SCALE GENOMIC DNA]</scope>
    <source>
        <strain evidence="2 3">LBM18003</strain>
    </source>
</reference>
<dbReference type="KEGG" id="caml:H6X83_08830"/>
<organism evidence="2 3">
    <name type="scientific">Caproicibacterium amylolyticum</name>
    <dbReference type="NCBI Taxonomy" id="2766537"/>
    <lineage>
        <taxon>Bacteria</taxon>
        <taxon>Bacillati</taxon>
        <taxon>Bacillota</taxon>
        <taxon>Clostridia</taxon>
        <taxon>Eubacteriales</taxon>
        <taxon>Oscillospiraceae</taxon>
        <taxon>Caproicibacterium</taxon>
    </lineage>
</organism>
<dbReference type="PROSITE" id="PS51186">
    <property type="entry name" value="GNAT"/>
    <property type="match status" value="1"/>
</dbReference>
<dbReference type="GO" id="GO:0016747">
    <property type="term" value="F:acyltransferase activity, transferring groups other than amino-acyl groups"/>
    <property type="evidence" value="ECO:0007669"/>
    <property type="project" value="InterPro"/>
</dbReference>
<dbReference type="AlphaFoldDB" id="A0A7G9WEE9"/>
<dbReference type="Gene3D" id="3.40.630.30">
    <property type="match status" value="1"/>
</dbReference>
<name>A0A7G9WEE9_9FIRM</name>
<evidence type="ECO:0000313" key="3">
    <source>
        <dbReference type="Proteomes" id="UP000516046"/>
    </source>
</evidence>
<gene>
    <name evidence="2" type="ORF">H6X83_08830</name>
</gene>